<proteinExistence type="predicted"/>
<keyword evidence="5" id="KW-1185">Reference proteome</keyword>
<keyword evidence="2" id="KW-0812">Transmembrane</keyword>
<feature type="compositionally biased region" description="Gly residues" evidence="1">
    <location>
        <begin position="65"/>
        <end position="80"/>
    </location>
</feature>
<evidence type="ECO:0000256" key="2">
    <source>
        <dbReference type="SAM" id="Phobius"/>
    </source>
</evidence>
<accession>A0A0P6YHH7</accession>
<sequence length="129" mass="12331">MILLAAAALIAAGVYGLSQSPAAAARLAAVEGEHGGEGRGAEGAALEGTAHVEGLEGSSTNALGRGQGGPGRGLGGGGRGLGGGIHEAASLERGLPELGKTLVVLVGVAVGVILVQKLVGRAARKPRSA</sequence>
<feature type="signal peptide" evidence="3">
    <location>
        <begin position="1"/>
        <end position="24"/>
    </location>
</feature>
<feature type="region of interest" description="Disordered" evidence="1">
    <location>
        <begin position="56"/>
        <end position="80"/>
    </location>
</feature>
<evidence type="ECO:0000313" key="4">
    <source>
        <dbReference type="EMBL" id="KPL89902.1"/>
    </source>
</evidence>
<dbReference type="Proteomes" id="UP000050501">
    <property type="component" value="Unassembled WGS sequence"/>
</dbReference>
<evidence type="ECO:0000256" key="1">
    <source>
        <dbReference type="SAM" id="MobiDB-lite"/>
    </source>
</evidence>
<feature type="chain" id="PRO_5006133613" evidence="3">
    <location>
        <begin position="25"/>
        <end position="129"/>
    </location>
</feature>
<keyword evidence="2" id="KW-1133">Transmembrane helix</keyword>
<feature type="transmembrane region" description="Helical" evidence="2">
    <location>
        <begin position="101"/>
        <end position="119"/>
    </location>
</feature>
<evidence type="ECO:0000313" key="5">
    <source>
        <dbReference type="Proteomes" id="UP000050501"/>
    </source>
</evidence>
<comment type="caution">
    <text evidence="4">The sequence shown here is derived from an EMBL/GenBank/DDBJ whole genome shotgun (WGS) entry which is preliminary data.</text>
</comment>
<keyword evidence="3" id="KW-0732">Signal</keyword>
<dbReference type="EMBL" id="LGCM01000014">
    <property type="protein sequence ID" value="KPL89902.1"/>
    <property type="molecule type" value="Genomic_DNA"/>
</dbReference>
<reference evidence="4 5" key="1">
    <citation type="submission" date="2015-07" db="EMBL/GenBank/DDBJ databases">
        <title>Genome sequence of Levilinea saccharolytica DSM 16555.</title>
        <authorList>
            <person name="Hemp J."/>
            <person name="Ward L.M."/>
            <person name="Pace L.A."/>
            <person name="Fischer W.W."/>
        </authorList>
    </citation>
    <scope>NUCLEOTIDE SEQUENCE [LARGE SCALE GENOMIC DNA]</scope>
    <source>
        <strain evidence="4 5">KIBI-1</strain>
    </source>
</reference>
<gene>
    <name evidence="4" type="ORF">ADN01_03235</name>
</gene>
<protein>
    <submittedName>
        <fullName evidence="4">Uncharacterized protein</fullName>
    </submittedName>
</protein>
<name>A0A0P6YHH7_9CHLR</name>
<organism evidence="4 5">
    <name type="scientific">Levilinea saccharolytica</name>
    <dbReference type="NCBI Taxonomy" id="229921"/>
    <lineage>
        <taxon>Bacteria</taxon>
        <taxon>Bacillati</taxon>
        <taxon>Chloroflexota</taxon>
        <taxon>Anaerolineae</taxon>
        <taxon>Anaerolineales</taxon>
        <taxon>Anaerolineaceae</taxon>
        <taxon>Levilinea</taxon>
    </lineage>
</organism>
<dbReference type="AlphaFoldDB" id="A0A0P6YHH7"/>
<evidence type="ECO:0000256" key="3">
    <source>
        <dbReference type="SAM" id="SignalP"/>
    </source>
</evidence>
<keyword evidence="2" id="KW-0472">Membrane</keyword>